<dbReference type="Proteomes" id="UP000215509">
    <property type="component" value="Unassembled WGS sequence"/>
</dbReference>
<accession>A0A229UL53</accession>
<proteinExistence type="predicted"/>
<name>A0A229UL53_9BACL</name>
<keyword evidence="2" id="KW-1185">Reference proteome</keyword>
<dbReference type="EMBL" id="NMQW01000034">
    <property type="protein sequence ID" value="OXM84188.1"/>
    <property type="molecule type" value="Genomic_DNA"/>
</dbReference>
<dbReference type="Pfam" id="PF14038">
    <property type="entry name" value="YqzE"/>
    <property type="match status" value="1"/>
</dbReference>
<comment type="caution">
    <text evidence="1">The sequence shown here is derived from an EMBL/GenBank/DDBJ whole genome shotgun (WGS) entry which is preliminary data.</text>
</comment>
<organism evidence="1 2">
    <name type="scientific">Paenibacillus rigui</name>
    <dbReference type="NCBI Taxonomy" id="554312"/>
    <lineage>
        <taxon>Bacteria</taxon>
        <taxon>Bacillati</taxon>
        <taxon>Bacillota</taxon>
        <taxon>Bacilli</taxon>
        <taxon>Bacillales</taxon>
        <taxon>Paenibacillaceae</taxon>
        <taxon>Paenibacillus</taxon>
    </lineage>
</organism>
<dbReference type="AlphaFoldDB" id="A0A229UL53"/>
<protein>
    <recommendedName>
        <fullName evidence="3">YqzE family protein</fullName>
    </recommendedName>
</protein>
<reference evidence="1 2" key="1">
    <citation type="submission" date="2017-07" db="EMBL/GenBank/DDBJ databases">
        <title>Genome sequencing and assembly of Paenibacillus rigui.</title>
        <authorList>
            <person name="Mayilraj S."/>
        </authorList>
    </citation>
    <scope>NUCLEOTIDE SEQUENCE [LARGE SCALE GENOMIC DNA]</scope>
    <source>
        <strain evidence="1 2">JCM 16352</strain>
    </source>
</reference>
<dbReference type="InterPro" id="IPR025622">
    <property type="entry name" value="YqzE"/>
</dbReference>
<evidence type="ECO:0008006" key="3">
    <source>
        <dbReference type="Google" id="ProtNLM"/>
    </source>
</evidence>
<sequence>MAKGDELIKYMTEQFIKYMETPKEVRKQAKASQREVREHWQYRWFGMVPLAIRMWLNGLRKKK</sequence>
<evidence type="ECO:0000313" key="1">
    <source>
        <dbReference type="EMBL" id="OXM84188.1"/>
    </source>
</evidence>
<dbReference type="OrthoDB" id="2691835at2"/>
<dbReference type="RefSeq" id="WP_094017103.1">
    <property type="nucleotide sequence ID" value="NZ_NMQW01000034.1"/>
</dbReference>
<evidence type="ECO:0000313" key="2">
    <source>
        <dbReference type="Proteomes" id="UP000215509"/>
    </source>
</evidence>
<gene>
    <name evidence="1" type="ORF">CF651_21795</name>
</gene>